<dbReference type="OrthoDB" id="194359at2"/>
<dbReference type="PATRIC" id="fig|179408.3.peg.8056"/>
<dbReference type="EMBL" id="CP003616">
    <property type="protein sequence ID" value="AFZ10830.1"/>
    <property type="molecule type" value="Genomic_DNA"/>
</dbReference>
<organism evidence="1 2">
    <name type="scientific">Phormidium nigroviride PCC 7112</name>
    <dbReference type="NCBI Taxonomy" id="179408"/>
    <lineage>
        <taxon>Bacteria</taxon>
        <taxon>Bacillati</taxon>
        <taxon>Cyanobacteriota</taxon>
        <taxon>Cyanophyceae</taxon>
        <taxon>Oscillatoriophycideae</taxon>
        <taxon>Oscillatoriales</taxon>
        <taxon>Oscillatoriaceae</taxon>
        <taxon>Phormidium</taxon>
    </lineage>
</organism>
<reference evidence="1 2" key="1">
    <citation type="submission" date="2012-05" db="EMBL/GenBank/DDBJ databases">
        <title>Finished plasmid 2 of genome of Oscillatoria sp. PCC 7112.</title>
        <authorList>
            <consortium name="US DOE Joint Genome Institute"/>
            <person name="Gugger M."/>
            <person name="Coursin T."/>
            <person name="Rippka R."/>
            <person name="Tandeau De Marsac N."/>
            <person name="Huntemann M."/>
            <person name="Wei C.-L."/>
            <person name="Han J."/>
            <person name="Detter J.C."/>
            <person name="Han C."/>
            <person name="Tapia R."/>
            <person name="Davenport K."/>
            <person name="Daligault H."/>
            <person name="Erkkila T."/>
            <person name="Gu W."/>
            <person name="Munk A.C.C."/>
            <person name="Teshima H."/>
            <person name="Xu Y."/>
            <person name="Chain P."/>
            <person name="Chen A."/>
            <person name="Krypides N."/>
            <person name="Mavromatis K."/>
            <person name="Markowitz V."/>
            <person name="Szeto E."/>
            <person name="Ivanova N."/>
            <person name="Mikhailova N."/>
            <person name="Ovchinnikova G."/>
            <person name="Pagani I."/>
            <person name="Pati A."/>
            <person name="Goodwin L."/>
            <person name="Peters L."/>
            <person name="Pitluck S."/>
            <person name="Woyke T."/>
            <person name="Kerfeld C."/>
        </authorList>
    </citation>
    <scope>NUCLEOTIDE SEQUENCE [LARGE SCALE GENOMIC DNA]</scope>
    <source>
        <strain evidence="1 2">PCC 7112</strain>
        <plasmid evidence="1 2">pOSC7112.02</plasmid>
    </source>
</reference>
<dbReference type="HOGENOM" id="CLU_099442_0_0_3"/>
<dbReference type="KEGG" id="oni:Osc7112_6730"/>
<dbReference type="AlphaFoldDB" id="K9VUD9"/>
<accession>K9VUD9</accession>
<keyword evidence="1" id="KW-0614">Plasmid</keyword>
<proteinExistence type="predicted"/>
<evidence type="ECO:0000313" key="1">
    <source>
        <dbReference type="EMBL" id="AFZ10830.1"/>
    </source>
</evidence>
<protein>
    <submittedName>
        <fullName evidence="1">Uncharacterized protein</fullName>
    </submittedName>
</protein>
<sequence length="169" mass="18610">MLKPQDILAILKVHSWLQANWTYSTLAKSLGMSASEVHAALERCEAAGLYNGENRRIVKQALLEFLVHGLRYAFYTQPGPLSRGLPTAHSAEPLKSKLVASPLEGYVWPDPEGIVRGQAIAPLYRSVPVAAKNDPELYALLSLIDALRVGRVREQRLAASELEKRIGTP</sequence>
<keyword evidence="2" id="KW-1185">Reference proteome</keyword>
<dbReference type="RefSeq" id="WP_015179795.1">
    <property type="nucleotide sequence ID" value="NC_019730.1"/>
</dbReference>
<gene>
    <name evidence="1" type="ORF">Osc7112_6730</name>
</gene>
<dbReference type="Proteomes" id="UP000010478">
    <property type="component" value="Plasmid pOSC7112.02"/>
</dbReference>
<name>K9VUD9_9CYAN</name>
<evidence type="ECO:0000313" key="2">
    <source>
        <dbReference type="Proteomes" id="UP000010478"/>
    </source>
</evidence>
<geneLocation type="plasmid" evidence="1 2">
    <name>pOSC7112.02</name>
</geneLocation>